<dbReference type="Proteomes" id="UP001431429">
    <property type="component" value="Unassembled WGS sequence"/>
</dbReference>
<dbReference type="InterPro" id="IPR050855">
    <property type="entry name" value="NDM-1-like"/>
</dbReference>
<reference evidence="2" key="1">
    <citation type="submission" date="2022-06" db="EMBL/GenBank/DDBJ databases">
        <title>Genome public.</title>
        <authorList>
            <person name="Sun Q."/>
        </authorList>
    </citation>
    <scope>NUCLEOTIDE SEQUENCE</scope>
    <source>
        <strain evidence="2">CWNU-1</strain>
    </source>
</reference>
<evidence type="ECO:0000259" key="1">
    <source>
        <dbReference type="SMART" id="SM00849"/>
    </source>
</evidence>
<dbReference type="PANTHER" id="PTHR42951:SF4">
    <property type="entry name" value="ACYL-COENZYME A THIOESTERASE MBLAC2"/>
    <property type="match status" value="1"/>
</dbReference>
<dbReference type="EMBL" id="JAMQAW010000025">
    <property type="protein sequence ID" value="MCM2390504.1"/>
    <property type="molecule type" value="Genomic_DNA"/>
</dbReference>
<gene>
    <name evidence="2" type="ORF">NBG84_19760</name>
</gene>
<dbReference type="PANTHER" id="PTHR42951">
    <property type="entry name" value="METALLO-BETA-LACTAMASE DOMAIN-CONTAINING"/>
    <property type="match status" value="1"/>
</dbReference>
<accession>A0ABT0UR87</accession>
<dbReference type="InterPro" id="IPR001279">
    <property type="entry name" value="Metallo-B-lactamas"/>
</dbReference>
<dbReference type="SUPFAM" id="SSF56281">
    <property type="entry name" value="Metallo-hydrolase/oxidoreductase"/>
    <property type="match status" value="1"/>
</dbReference>
<name>A0ABT0UR87_9ACTN</name>
<evidence type="ECO:0000313" key="2">
    <source>
        <dbReference type="EMBL" id="MCM2390504.1"/>
    </source>
</evidence>
<feature type="domain" description="Metallo-beta-lactamase" evidence="1">
    <location>
        <begin position="67"/>
        <end position="241"/>
    </location>
</feature>
<dbReference type="Pfam" id="PF00753">
    <property type="entry name" value="Lactamase_B"/>
    <property type="match status" value="1"/>
</dbReference>
<dbReference type="CDD" id="cd16276">
    <property type="entry name" value="metallo-hydrolase-like_MBL-fold"/>
    <property type="match status" value="1"/>
</dbReference>
<sequence length="357" mass="39789">MMNDQPKPGTPTDRHQLGAAGMPLNTLADYRPIPADGYGALFLPDRLAKGYHVEEINDGAYYVTSGAYDTMFVTTGNGVVVVDAPPLLGENLNRAIAEVTDEPVTHLIYSHWHSDHIGAAGIFAGNKDLKVIAHDYTREMIQRWPDLGGERGLPLPTDTITESDTLDVNGVRFNLDYHGVNHTPGNIFIYAPQQKALAAIDIISPGWSAFKHCDASENIRGWAEAHDWILQYDFKGVVSGHVNRYGTPEDAKASRDYTNDIVEFSKEALDHGQEFEYIEKIGFSNAWVLWENYFNEMTNYVTKKTLEKVTDNGQTWAQRLAGADVMTKYHAYSVLEALRLEYGMVSGFEKLIIPSGE</sequence>
<organism evidence="2 3">
    <name type="scientific">Streptomyces albipurpureus</name>
    <dbReference type="NCBI Taxonomy" id="2897419"/>
    <lineage>
        <taxon>Bacteria</taxon>
        <taxon>Bacillati</taxon>
        <taxon>Actinomycetota</taxon>
        <taxon>Actinomycetes</taxon>
        <taxon>Kitasatosporales</taxon>
        <taxon>Streptomycetaceae</taxon>
        <taxon>Streptomyces</taxon>
    </lineage>
</organism>
<dbReference type="SMART" id="SM00849">
    <property type="entry name" value="Lactamase_B"/>
    <property type="match status" value="1"/>
</dbReference>
<evidence type="ECO:0000313" key="3">
    <source>
        <dbReference type="Proteomes" id="UP001431429"/>
    </source>
</evidence>
<dbReference type="Gene3D" id="3.60.15.10">
    <property type="entry name" value="Ribonuclease Z/Hydroxyacylglutathione hydrolase-like"/>
    <property type="match status" value="1"/>
</dbReference>
<proteinExistence type="predicted"/>
<comment type="caution">
    <text evidence="2">The sequence shown here is derived from an EMBL/GenBank/DDBJ whole genome shotgun (WGS) entry which is preliminary data.</text>
</comment>
<protein>
    <submittedName>
        <fullName evidence="2">MBL fold metallo-hydrolase</fullName>
    </submittedName>
</protein>
<keyword evidence="3" id="KW-1185">Reference proteome</keyword>
<dbReference type="InterPro" id="IPR036866">
    <property type="entry name" value="RibonucZ/Hydroxyglut_hydro"/>
</dbReference>
<dbReference type="RefSeq" id="WP_250920846.1">
    <property type="nucleotide sequence ID" value="NZ_JAMQAW010000025.1"/>
</dbReference>